<sequence>MQHTPHIHHATTSKSYWQQTAQGPLLETQLPHEADIVVVGGGIVGVATSYWLAKAGHSPLLLERSYLASGATGRNGGIVAIGLAEGYPSAIKRHGAQAARAILNMTLENRSLLRQVIQEEQLDCQYRETGHIGLALSEAQMDTLKNAASAKEESEVITHLLTRQEVQEHICTRLGPQITGGVLWPQGGLVHSARLVHELARAAQQHGACLHQGTVTHITPQGQKITLQTTGGVIHARHVIVATNAWMGDLLPSFRTAITPIRGQMIAYEPITERIFDAGIFAAYTQTEEYWQQTLDGSIVIGGCRAAAPDRDVNIREQITSMEVQQALEGVIPTLFPDLSHLRIKHRWGGIMAFTRDYIPIVDEVPNMPGVWAAGGFNGHGMPFGMRVGQLLAATIERGRADPTLAPLSLTRATLQV</sequence>
<keyword evidence="4" id="KW-1185">Reference proteome</keyword>
<dbReference type="SUPFAM" id="SSF51905">
    <property type="entry name" value="FAD/NAD(P)-binding domain"/>
    <property type="match status" value="1"/>
</dbReference>
<protein>
    <submittedName>
        <fullName evidence="3">FAD-dependent oxidoreductase</fullName>
    </submittedName>
</protein>
<reference evidence="3" key="1">
    <citation type="submission" date="2020-10" db="EMBL/GenBank/DDBJ databases">
        <title>Taxonomic study of unclassified bacteria belonging to the class Ktedonobacteria.</title>
        <authorList>
            <person name="Yabe S."/>
            <person name="Wang C.M."/>
            <person name="Zheng Y."/>
            <person name="Sakai Y."/>
            <person name="Cavaletti L."/>
            <person name="Monciardini P."/>
            <person name="Donadio S."/>
        </authorList>
    </citation>
    <scope>NUCLEOTIDE SEQUENCE</scope>
    <source>
        <strain evidence="3">SOSP1-1</strain>
    </source>
</reference>
<feature type="domain" description="FAD dependent oxidoreductase" evidence="2">
    <location>
        <begin position="35"/>
        <end position="394"/>
    </location>
</feature>
<dbReference type="PANTHER" id="PTHR13847">
    <property type="entry name" value="SARCOSINE DEHYDROGENASE-RELATED"/>
    <property type="match status" value="1"/>
</dbReference>
<gene>
    <name evidence="3" type="ORF">KSX_09680</name>
</gene>
<organism evidence="3 4">
    <name type="scientific">Ktedonospora formicarum</name>
    <dbReference type="NCBI Taxonomy" id="2778364"/>
    <lineage>
        <taxon>Bacteria</taxon>
        <taxon>Bacillati</taxon>
        <taxon>Chloroflexota</taxon>
        <taxon>Ktedonobacteria</taxon>
        <taxon>Ktedonobacterales</taxon>
        <taxon>Ktedonobacteraceae</taxon>
        <taxon>Ktedonospora</taxon>
    </lineage>
</organism>
<name>A0A8J3MPD4_9CHLR</name>
<dbReference type="GO" id="GO:0005737">
    <property type="term" value="C:cytoplasm"/>
    <property type="evidence" value="ECO:0007669"/>
    <property type="project" value="TreeGrafter"/>
</dbReference>
<dbReference type="Proteomes" id="UP000612362">
    <property type="component" value="Unassembled WGS sequence"/>
</dbReference>
<dbReference type="InterPro" id="IPR006076">
    <property type="entry name" value="FAD-dep_OxRdtase"/>
</dbReference>
<dbReference type="Gene3D" id="3.30.9.10">
    <property type="entry name" value="D-Amino Acid Oxidase, subunit A, domain 2"/>
    <property type="match status" value="1"/>
</dbReference>
<evidence type="ECO:0000313" key="3">
    <source>
        <dbReference type="EMBL" id="GHO42805.1"/>
    </source>
</evidence>
<proteinExistence type="predicted"/>
<dbReference type="PANTHER" id="PTHR13847:SF287">
    <property type="entry name" value="FAD-DEPENDENT OXIDOREDUCTASE DOMAIN-CONTAINING PROTEIN 1"/>
    <property type="match status" value="1"/>
</dbReference>
<dbReference type="Pfam" id="PF01266">
    <property type="entry name" value="DAO"/>
    <property type="match status" value="1"/>
</dbReference>
<evidence type="ECO:0000256" key="1">
    <source>
        <dbReference type="ARBA" id="ARBA00023002"/>
    </source>
</evidence>
<dbReference type="SUPFAM" id="SSF54373">
    <property type="entry name" value="FAD-linked reductases, C-terminal domain"/>
    <property type="match status" value="1"/>
</dbReference>
<dbReference type="EMBL" id="BNJF01000001">
    <property type="protein sequence ID" value="GHO42805.1"/>
    <property type="molecule type" value="Genomic_DNA"/>
</dbReference>
<evidence type="ECO:0000259" key="2">
    <source>
        <dbReference type="Pfam" id="PF01266"/>
    </source>
</evidence>
<comment type="caution">
    <text evidence="3">The sequence shown here is derived from an EMBL/GenBank/DDBJ whole genome shotgun (WGS) entry which is preliminary data.</text>
</comment>
<dbReference type="GO" id="GO:0016491">
    <property type="term" value="F:oxidoreductase activity"/>
    <property type="evidence" value="ECO:0007669"/>
    <property type="project" value="UniProtKB-KW"/>
</dbReference>
<accession>A0A8J3MPD4</accession>
<dbReference type="AlphaFoldDB" id="A0A8J3MPD4"/>
<dbReference type="Gene3D" id="3.50.50.60">
    <property type="entry name" value="FAD/NAD(P)-binding domain"/>
    <property type="match status" value="1"/>
</dbReference>
<dbReference type="InterPro" id="IPR036188">
    <property type="entry name" value="FAD/NAD-bd_sf"/>
</dbReference>
<dbReference type="RefSeq" id="WP_220192309.1">
    <property type="nucleotide sequence ID" value="NZ_BNJF01000001.1"/>
</dbReference>
<keyword evidence="1" id="KW-0560">Oxidoreductase</keyword>
<evidence type="ECO:0000313" key="4">
    <source>
        <dbReference type="Proteomes" id="UP000612362"/>
    </source>
</evidence>